<feature type="binding site" evidence="16">
    <location>
        <begin position="36"/>
        <end position="38"/>
    </location>
    <ligand>
        <name>GTP</name>
        <dbReference type="ChEBI" id="CHEBI:37565"/>
    </ligand>
</feature>
<evidence type="ECO:0000256" key="15">
    <source>
        <dbReference type="PIRSR" id="PIRSR006135-1"/>
    </source>
</evidence>
<dbReference type="EC" id="2.7.7.62" evidence="14"/>
<dbReference type="CDD" id="cd00544">
    <property type="entry name" value="CobU"/>
    <property type="match status" value="1"/>
</dbReference>
<dbReference type="Gene3D" id="3.40.50.300">
    <property type="entry name" value="P-loop containing nucleotide triphosphate hydrolases"/>
    <property type="match status" value="1"/>
</dbReference>
<evidence type="ECO:0000256" key="2">
    <source>
        <dbReference type="ARBA" id="ARBA00000711"/>
    </source>
</evidence>
<evidence type="ECO:0000256" key="7">
    <source>
        <dbReference type="ARBA" id="ARBA00007490"/>
    </source>
</evidence>
<evidence type="ECO:0000256" key="9">
    <source>
        <dbReference type="ARBA" id="ARBA00022679"/>
    </source>
</evidence>
<evidence type="ECO:0000256" key="10">
    <source>
        <dbReference type="ARBA" id="ARBA00022741"/>
    </source>
</evidence>
<evidence type="ECO:0000256" key="13">
    <source>
        <dbReference type="ARBA" id="ARBA00023134"/>
    </source>
</evidence>
<comment type="pathway">
    <text evidence="6 14">Cofactor biosynthesis; adenosylcobalamin biosynthesis; adenosylcobalamin from cob(II)yrinate a,c-diamide: step 5/7.</text>
</comment>
<protein>
    <recommendedName>
        <fullName evidence="14">Bifunctional adenosylcobalamin biosynthesis protein</fullName>
        <ecNumber evidence="14">2.7.1.156</ecNumber>
        <ecNumber evidence="14">2.7.7.62</ecNumber>
    </recommendedName>
</protein>
<dbReference type="EC" id="2.7.1.156" evidence="14"/>
<dbReference type="RefSeq" id="WP_184116935.1">
    <property type="nucleotide sequence ID" value="NZ_JACHNY010000013.1"/>
</dbReference>
<comment type="pathway">
    <text evidence="5 14">Cofactor biosynthesis; adenosylcobalamin biosynthesis; adenosylcobalamin from cob(II)yrinate a,c-diamide: step 6/7.</text>
</comment>
<dbReference type="AlphaFoldDB" id="A0A7W7AMA4"/>
<evidence type="ECO:0000256" key="4">
    <source>
        <dbReference type="ARBA" id="ARBA00003889"/>
    </source>
</evidence>
<comment type="caution">
    <text evidence="17">The sequence shown here is derived from an EMBL/GenBank/DDBJ whole genome shotgun (WGS) entry which is preliminary data.</text>
</comment>
<dbReference type="UniPathway" id="UPA00148">
    <property type="reaction ID" value="UER00236"/>
</dbReference>
<keyword evidence="12 14" id="KW-0067">ATP-binding</keyword>
<feature type="binding site" evidence="16">
    <location>
        <position position="64"/>
    </location>
    <ligand>
        <name>GTP</name>
        <dbReference type="ChEBI" id="CHEBI:37565"/>
    </ligand>
</feature>
<comment type="catalytic activity">
    <reaction evidence="3">
        <text>adenosylcob(III)inamide + GTP = adenosylcob(III)inamide phosphate + GDP + H(+)</text>
        <dbReference type="Rhea" id="RHEA:15765"/>
        <dbReference type="ChEBI" id="CHEBI:2480"/>
        <dbReference type="ChEBI" id="CHEBI:15378"/>
        <dbReference type="ChEBI" id="CHEBI:37565"/>
        <dbReference type="ChEBI" id="CHEBI:58189"/>
        <dbReference type="ChEBI" id="CHEBI:58502"/>
        <dbReference type="EC" id="2.7.1.156"/>
    </reaction>
</comment>
<comment type="catalytic activity">
    <reaction evidence="1 14">
        <text>adenosylcob(III)inamide + ATP = adenosylcob(III)inamide phosphate + ADP + H(+)</text>
        <dbReference type="Rhea" id="RHEA:15769"/>
        <dbReference type="ChEBI" id="CHEBI:2480"/>
        <dbReference type="ChEBI" id="CHEBI:15378"/>
        <dbReference type="ChEBI" id="CHEBI:30616"/>
        <dbReference type="ChEBI" id="CHEBI:58502"/>
        <dbReference type="ChEBI" id="CHEBI:456216"/>
        <dbReference type="EC" id="2.7.1.156"/>
    </reaction>
</comment>
<dbReference type="SUPFAM" id="SSF52540">
    <property type="entry name" value="P-loop containing nucleoside triphosphate hydrolases"/>
    <property type="match status" value="1"/>
</dbReference>
<feature type="binding site" evidence="16">
    <location>
        <begin position="10"/>
        <end position="17"/>
    </location>
    <ligand>
        <name>GTP</name>
        <dbReference type="ChEBI" id="CHEBI:37565"/>
    </ligand>
</feature>
<dbReference type="GO" id="GO:0009236">
    <property type="term" value="P:cobalamin biosynthetic process"/>
    <property type="evidence" value="ECO:0007669"/>
    <property type="project" value="UniProtKB-UniRule"/>
</dbReference>
<evidence type="ECO:0000313" key="18">
    <source>
        <dbReference type="Proteomes" id="UP000574769"/>
    </source>
</evidence>
<comment type="similarity">
    <text evidence="7 14">Belongs to the CobU/CobP family.</text>
</comment>
<dbReference type="GO" id="GO:0008820">
    <property type="term" value="F:cobinamide phosphate guanylyltransferase activity"/>
    <property type="evidence" value="ECO:0007669"/>
    <property type="project" value="UniProtKB-UniRule"/>
</dbReference>
<evidence type="ECO:0000256" key="11">
    <source>
        <dbReference type="ARBA" id="ARBA00022777"/>
    </source>
</evidence>
<dbReference type="PANTHER" id="PTHR34848">
    <property type="match status" value="1"/>
</dbReference>
<keyword evidence="10 14" id="KW-0547">Nucleotide-binding</keyword>
<keyword evidence="18" id="KW-1185">Reference proteome</keyword>
<comment type="function">
    <text evidence="4 14">Catalyzes ATP-dependent phosphorylation of adenosylcobinamide and addition of GMP to adenosylcobinamide phosphate.</text>
</comment>
<dbReference type="GO" id="GO:0005525">
    <property type="term" value="F:GTP binding"/>
    <property type="evidence" value="ECO:0007669"/>
    <property type="project" value="UniProtKB-UniRule"/>
</dbReference>
<dbReference type="PIRSF" id="PIRSF006135">
    <property type="entry name" value="CobU"/>
    <property type="match status" value="1"/>
</dbReference>
<organism evidence="17 18">
    <name type="scientific">Sphingomonas abaci</name>
    <dbReference type="NCBI Taxonomy" id="237611"/>
    <lineage>
        <taxon>Bacteria</taxon>
        <taxon>Pseudomonadati</taxon>
        <taxon>Pseudomonadota</taxon>
        <taxon>Alphaproteobacteria</taxon>
        <taxon>Sphingomonadales</taxon>
        <taxon>Sphingomonadaceae</taxon>
        <taxon>Sphingomonas</taxon>
    </lineage>
</organism>
<dbReference type="EMBL" id="JACHNY010000013">
    <property type="protein sequence ID" value="MBB4619688.1"/>
    <property type="molecule type" value="Genomic_DNA"/>
</dbReference>
<evidence type="ECO:0000256" key="14">
    <source>
        <dbReference type="PIRNR" id="PIRNR006135"/>
    </source>
</evidence>
<evidence type="ECO:0000256" key="16">
    <source>
        <dbReference type="PIRSR" id="PIRSR006135-2"/>
    </source>
</evidence>
<evidence type="ECO:0000256" key="1">
    <source>
        <dbReference type="ARBA" id="ARBA00000312"/>
    </source>
</evidence>
<dbReference type="InterPro" id="IPR027417">
    <property type="entry name" value="P-loop_NTPase"/>
</dbReference>
<keyword evidence="8 14" id="KW-0169">Cobalamin biosynthesis</keyword>
<evidence type="ECO:0000256" key="5">
    <source>
        <dbReference type="ARBA" id="ARBA00004692"/>
    </source>
</evidence>
<evidence type="ECO:0000256" key="3">
    <source>
        <dbReference type="ARBA" id="ARBA00001522"/>
    </source>
</evidence>
<comment type="catalytic activity">
    <reaction evidence="2 14">
        <text>adenosylcob(III)inamide phosphate + GTP + H(+) = adenosylcob(III)inamide-GDP + diphosphate</text>
        <dbReference type="Rhea" id="RHEA:22712"/>
        <dbReference type="ChEBI" id="CHEBI:15378"/>
        <dbReference type="ChEBI" id="CHEBI:33019"/>
        <dbReference type="ChEBI" id="CHEBI:37565"/>
        <dbReference type="ChEBI" id="CHEBI:58502"/>
        <dbReference type="ChEBI" id="CHEBI:60487"/>
        <dbReference type="EC" id="2.7.7.62"/>
    </reaction>
</comment>
<feature type="binding site" evidence="16">
    <location>
        <begin position="53"/>
        <end position="56"/>
    </location>
    <ligand>
        <name>GTP</name>
        <dbReference type="ChEBI" id="CHEBI:37565"/>
    </ligand>
</feature>
<dbReference type="Pfam" id="PF02283">
    <property type="entry name" value="CobU"/>
    <property type="match status" value="1"/>
</dbReference>
<dbReference type="Proteomes" id="UP000574769">
    <property type="component" value="Unassembled WGS sequence"/>
</dbReference>
<keyword evidence="11 14" id="KW-0418">Kinase</keyword>
<dbReference type="NCBIfam" id="NF004469">
    <property type="entry name" value="PRK05800.1"/>
    <property type="match status" value="1"/>
</dbReference>
<evidence type="ECO:0000256" key="12">
    <source>
        <dbReference type="ARBA" id="ARBA00022840"/>
    </source>
</evidence>
<gene>
    <name evidence="17" type="ORF">GGQ96_003847</name>
</gene>
<dbReference type="GO" id="GO:0005524">
    <property type="term" value="F:ATP binding"/>
    <property type="evidence" value="ECO:0007669"/>
    <property type="project" value="UniProtKB-UniRule"/>
</dbReference>
<name>A0A7W7AMA4_9SPHN</name>
<sequence length="171" mass="18129">MTKGVTLVLGGARSGKSRRAQALAEAATATRRVFIATAQGFDAEMRDRIDRHRADRDARWSTVEAPVALAAAITAADGPDAVLLVDCLTLWTSNLLLAEHPLDPALDALCDALAAARGRVLLVSNEVGWGIVPDNALARRFRDLAGIVNQRVAATADRVELVVAGLPMVLK</sequence>
<evidence type="ECO:0000313" key="17">
    <source>
        <dbReference type="EMBL" id="MBB4619688.1"/>
    </source>
</evidence>
<feature type="binding site" evidence="16">
    <location>
        <position position="86"/>
    </location>
    <ligand>
        <name>GTP</name>
        <dbReference type="ChEBI" id="CHEBI:37565"/>
    </ligand>
</feature>
<evidence type="ECO:0000256" key="6">
    <source>
        <dbReference type="ARBA" id="ARBA00005159"/>
    </source>
</evidence>
<proteinExistence type="inferred from homology"/>
<feature type="active site" description="GMP-histidine intermediate" evidence="15">
    <location>
        <position position="52"/>
    </location>
</feature>
<dbReference type="GO" id="GO:0043752">
    <property type="term" value="F:adenosylcobinamide kinase activity"/>
    <property type="evidence" value="ECO:0007669"/>
    <property type="project" value="UniProtKB-EC"/>
</dbReference>
<dbReference type="InterPro" id="IPR003203">
    <property type="entry name" value="CobU/CobP"/>
</dbReference>
<keyword evidence="9 14" id="KW-0808">Transferase</keyword>
<keyword evidence="13 14" id="KW-0342">GTP-binding</keyword>
<dbReference type="PANTHER" id="PTHR34848:SF1">
    <property type="entry name" value="BIFUNCTIONAL ADENOSYLCOBALAMIN BIOSYNTHESIS PROTEIN COBU"/>
    <property type="match status" value="1"/>
</dbReference>
<keyword evidence="17" id="KW-0548">Nucleotidyltransferase</keyword>
<evidence type="ECO:0000256" key="8">
    <source>
        <dbReference type="ARBA" id="ARBA00022573"/>
    </source>
</evidence>
<accession>A0A7W7AMA4</accession>
<reference evidence="17 18" key="1">
    <citation type="submission" date="2020-08" db="EMBL/GenBank/DDBJ databases">
        <title>Genomic Encyclopedia of Type Strains, Phase IV (KMG-IV): sequencing the most valuable type-strain genomes for metagenomic binning, comparative biology and taxonomic classification.</title>
        <authorList>
            <person name="Goeker M."/>
        </authorList>
    </citation>
    <scope>NUCLEOTIDE SEQUENCE [LARGE SCALE GENOMIC DNA]</scope>
    <source>
        <strain evidence="17 18">DSM 15867</strain>
    </source>
</reference>